<dbReference type="Pfam" id="PF03663">
    <property type="entry name" value="Glyco_hydro_76"/>
    <property type="match status" value="1"/>
</dbReference>
<evidence type="ECO:0000313" key="3">
    <source>
        <dbReference type="Proteomes" id="UP000219338"/>
    </source>
</evidence>
<keyword evidence="3" id="KW-1185">Reference proteome</keyword>
<dbReference type="AlphaFoldDB" id="A0A284QL58"/>
<accession>A0A284QL58</accession>
<dbReference type="OrthoDB" id="9984024at2759"/>
<sequence length="423" mass="47076">MEIFILLSFLLLAIASDRALGQFSIKPAHTCPKTTRTAFELTHHLMNKYYNWTSGRLNGGSVWTDANALETVHTLMLQNKRTDWDGFADNSYLGRHALNTSSDWQAFTGGYIDDAGWCILDLWAMADYKTFRSENGVEEYLISAGQLYDKMSENWDDTCGGGVWWTTDHGYKNAITNELFLTISAQGYLRFGNETYLENAKKTWAWLEASGMRNSEGLYNDGLDDSCVNNGETTWTYNQGVLASGLGALWKATGNRTLLKEAEITLDATIKDMTVNGVLKESCDSVIETDDPCDIDQQTFKACMLHSVGLSSDWCIIKGIWTKHLQYYLIFTNEKEKIAKYGPFLGVQSHAVIKYATNATDDISNLWYARDEVGLLAIVMPFVVLIELKLKGGAIYNVKSLPSGIMAHVAAAQFGGCEGVDST</sequence>
<protein>
    <recommendedName>
        <fullName evidence="4">Glycoside hydrolase family 76 protein</fullName>
    </recommendedName>
</protein>
<dbReference type="OMA" id="TDEKNGC"/>
<dbReference type="Gene3D" id="1.50.10.20">
    <property type="match status" value="1"/>
</dbReference>
<dbReference type="GO" id="GO:0005975">
    <property type="term" value="P:carbohydrate metabolic process"/>
    <property type="evidence" value="ECO:0007669"/>
    <property type="project" value="InterPro"/>
</dbReference>
<dbReference type="EMBL" id="FUEG01000001">
    <property type="protein sequence ID" value="SJK97199.1"/>
    <property type="molecule type" value="Genomic_DNA"/>
</dbReference>
<dbReference type="STRING" id="47428.A0A284QL58"/>
<evidence type="ECO:0000256" key="1">
    <source>
        <dbReference type="SAM" id="SignalP"/>
    </source>
</evidence>
<dbReference type="InterPro" id="IPR053169">
    <property type="entry name" value="MUG_Protein"/>
</dbReference>
<reference evidence="3" key="1">
    <citation type="journal article" date="2017" name="Nat. Ecol. Evol.">
        <title>Genome expansion and lineage-specific genetic innovations in the forest pathogenic fungi Armillaria.</title>
        <authorList>
            <person name="Sipos G."/>
            <person name="Prasanna A.N."/>
            <person name="Walter M.C."/>
            <person name="O'Connor E."/>
            <person name="Balint B."/>
            <person name="Krizsan K."/>
            <person name="Kiss B."/>
            <person name="Hess J."/>
            <person name="Varga T."/>
            <person name="Slot J."/>
            <person name="Riley R."/>
            <person name="Boka B."/>
            <person name="Rigling D."/>
            <person name="Barry K."/>
            <person name="Lee J."/>
            <person name="Mihaltcheva S."/>
            <person name="LaButti K."/>
            <person name="Lipzen A."/>
            <person name="Waldron R."/>
            <person name="Moloney N.M."/>
            <person name="Sperisen C."/>
            <person name="Kredics L."/>
            <person name="Vagvoelgyi C."/>
            <person name="Patrignani A."/>
            <person name="Fitzpatrick D."/>
            <person name="Nagy I."/>
            <person name="Doyle S."/>
            <person name="Anderson J.B."/>
            <person name="Grigoriev I.V."/>
            <person name="Gueldener U."/>
            <person name="Muensterkoetter M."/>
            <person name="Nagy L.G."/>
        </authorList>
    </citation>
    <scope>NUCLEOTIDE SEQUENCE [LARGE SCALE GENOMIC DNA]</scope>
    <source>
        <strain evidence="3">C18/9</strain>
    </source>
</reference>
<organism evidence="2 3">
    <name type="scientific">Armillaria ostoyae</name>
    <name type="common">Armillaria root rot fungus</name>
    <dbReference type="NCBI Taxonomy" id="47428"/>
    <lineage>
        <taxon>Eukaryota</taxon>
        <taxon>Fungi</taxon>
        <taxon>Dikarya</taxon>
        <taxon>Basidiomycota</taxon>
        <taxon>Agaricomycotina</taxon>
        <taxon>Agaricomycetes</taxon>
        <taxon>Agaricomycetidae</taxon>
        <taxon>Agaricales</taxon>
        <taxon>Marasmiineae</taxon>
        <taxon>Physalacriaceae</taxon>
        <taxon>Armillaria</taxon>
    </lineage>
</organism>
<dbReference type="InterPro" id="IPR008928">
    <property type="entry name" value="6-hairpin_glycosidase_sf"/>
</dbReference>
<dbReference type="PANTHER" id="PTHR47791:SF2">
    <property type="entry name" value="ENDO MANNANASE, GH76 FAMILY (EUROFUNG)"/>
    <property type="match status" value="1"/>
</dbReference>
<evidence type="ECO:0008006" key="4">
    <source>
        <dbReference type="Google" id="ProtNLM"/>
    </source>
</evidence>
<feature type="signal peptide" evidence="1">
    <location>
        <begin position="1"/>
        <end position="21"/>
    </location>
</feature>
<feature type="chain" id="PRO_5012447902" description="Glycoside hydrolase family 76 protein" evidence="1">
    <location>
        <begin position="22"/>
        <end position="423"/>
    </location>
</feature>
<dbReference type="SUPFAM" id="SSF48208">
    <property type="entry name" value="Six-hairpin glycosidases"/>
    <property type="match status" value="1"/>
</dbReference>
<proteinExistence type="predicted"/>
<dbReference type="Proteomes" id="UP000219338">
    <property type="component" value="Unassembled WGS sequence"/>
</dbReference>
<dbReference type="InterPro" id="IPR005198">
    <property type="entry name" value="Glyco_hydro_76"/>
</dbReference>
<keyword evidence="1" id="KW-0732">Signal</keyword>
<dbReference type="PANTHER" id="PTHR47791">
    <property type="entry name" value="MEIOTICALLY UP-REGULATED GENE 191 PROTEIN"/>
    <property type="match status" value="1"/>
</dbReference>
<evidence type="ECO:0000313" key="2">
    <source>
        <dbReference type="EMBL" id="SJK97199.1"/>
    </source>
</evidence>
<name>A0A284QL58_ARMOS</name>
<gene>
    <name evidence="2" type="ORF">ARMOST_00450</name>
</gene>